<evidence type="ECO:0000313" key="1">
    <source>
        <dbReference type="EMBL" id="RDU70822.1"/>
    </source>
</evidence>
<protein>
    <submittedName>
        <fullName evidence="1">Uncharacterized protein</fullName>
    </submittedName>
</protein>
<name>A0A3D8IZW0_9HELI</name>
<dbReference type="Proteomes" id="UP000257045">
    <property type="component" value="Unassembled WGS sequence"/>
</dbReference>
<dbReference type="AlphaFoldDB" id="A0A3D8IZW0"/>
<gene>
    <name evidence="1" type="ORF">CQA58_04685</name>
</gene>
<sequence>MHRLSEEQLSEKLNKAQKIGFLDEVMIHDIKKEERVIGRRLLFRTTIGNTKASENRFLINSIKRELRDIFGKTPKESLSSYGRAELELCFGKVEEAV</sequence>
<keyword evidence="2" id="KW-1185">Reference proteome</keyword>
<dbReference type="RefSeq" id="WP_115569567.1">
    <property type="nucleotide sequence ID" value="NZ_NXLV01000006.1"/>
</dbReference>
<comment type="caution">
    <text evidence="1">The sequence shown here is derived from an EMBL/GenBank/DDBJ whole genome shotgun (WGS) entry which is preliminary data.</text>
</comment>
<accession>A0A3D8IZW0</accession>
<dbReference type="EMBL" id="NXLV01000006">
    <property type="protein sequence ID" value="RDU70822.1"/>
    <property type="molecule type" value="Genomic_DNA"/>
</dbReference>
<evidence type="ECO:0000313" key="2">
    <source>
        <dbReference type="Proteomes" id="UP000257045"/>
    </source>
</evidence>
<organism evidence="1 2">
    <name type="scientific">Helicobacter brantae</name>
    <dbReference type="NCBI Taxonomy" id="375927"/>
    <lineage>
        <taxon>Bacteria</taxon>
        <taxon>Pseudomonadati</taxon>
        <taxon>Campylobacterota</taxon>
        <taxon>Epsilonproteobacteria</taxon>
        <taxon>Campylobacterales</taxon>
        <taxon>Helicobacteraceae</taxon>
        <taxon>Helicobacter</taxon>
    </lineage>
</organism>
<reference evidence="1 2" key="1">
    <citation type="submission" date="2018-04" db="EMBL/GenBank/DDBJ databases">
        <title>Novel Campyloabacter and Helicobacter Species and Strains.</title>
        <authorList>
            <person name="Mannion A.J."/>
            <person name="Shen Z."/>
            <person name="Fox J.G."/>
        </authorList>
    </citation>
    <scope>NUCLEOTIDE SEQUENCE [LARGE SCALE GENOMIC DNA]</scope>
    <source>
        <strain evidence="1 2">MIT 04-9366</strain>
    </source>
</reference>
<proteinExistence type="predicted"/>